<dbReference type="Pfam" id="PF12957">
    <property type="entry name" value="DUF3846"/>
    <property type="match status" value="1"/>
</dbReference>
<name>A0A8S5QYM2_9CAUD</name>
<reference evidence="2" key="1">
    <citation type="journal article" date="2021" name="Proc. Natl. Acad. Sci. U.S.A.">
        <title>A Catalog of Tens of Thousands of Viruses from Human Metagenomes Reveals Hidden Associations with Chronic Diseases.</title>
        <authorList>
            <person name="Tisza M.J."/>
            <person name="Buck C.B."/>
        </authorList>
    </citation>
    <scope>NUCLEOTIDE SEQUENCE</scope>
    <source>
        <strain evidence="2">CtNZz8</strain>
    </source>
</reference>
<feature type="domain" description="DUF3846" evidence="1">
    <location>
        <begin position="1"/>
        <end position="106"/>
    </location>
</feature>
<organism evidence="2">
    <name type="scientific">Caudovirales sp. ctNZz8</name>
    <dbReference type="NCBI Taxonomy" id="2826772"/>
    <lineage>
        <taxon>Viruses</taxon>
        <taxon>Duplodnaviria</taxon>
        <taxon>Heunggongvirae</taxon>
        <taxon>Uroviricota</taxon>
        <taxon>Caudoviricetes</taxon>
    </lineage>
</organism>
<evidence type="ECO:0000259" key="1">
    <source>
        <dbReference type="Pfam" id="PF12957"/>
    </source>
</evidence>
<sequence length="126" mass="13607">MKGLVITTENKMQVTEFGAPAYKTIGEAVDGWAEVVHPKGLPDPFCMVVNEEGLLRGLPLNLFGCMLYDTVHHGNPIVGDIVILKEGFTTPGERDFIGLDEDDIKFLGAMAVSLSGGGIKWESEAQ</sequence>
<evidence type="ECO:0000313" key="2">
    <source>
        <dbReference type="EMBL" id="DAE24192.1"/>
    </source>
</evidence>
<protein>
    <recommendedName>
        <fullName evidence="1">DUF3846 domain-containing protein</fullName>
    </recommendedName>
</protein>
<dbReference type="InterPro" id="IPR024559">
    <property type="entry name" value="DUF3846"/>
</dbReference>
<accession>A0A8S5QYM2</accession>
<dbReference type="EMBL" id="BK015770">
    <property type="protein sequence ID" value="DAE24192.1"/>
    <property type="molecule type" value="Genomic_DNA"/>
</dbReference>
<proteinExistence type="predicted"/>